<keyword evidence="1" id="KW-0812">Transmembrane</keyword>
<accession>A0ABW0E9G5</accession>
<keyword evidence="1" id="KW-1133">Transmembrane helix</keyword>
<evidence type="ECO:0000256" key="1">
    <source>
        <dbReference type="SAM" id="Phobius"/>
    </source>
</evidence>
<reference evidence="3" key="1">
    <citation type="journal article" date="2019" name="Int. J. Syst. Evol. Microbiol.">
        <title>The Global Catalogue of Microorganisms (GCM) 10K type strain sequencing project: providing services to taxonomists for standard genome sequencing and annotation.</title>
        <authorList>
            <consortium name="The Broad Institute Genomics Platform"/>
            <consortium name="The Broad Institute Genome Sequencing Center for Infectious Disease"/>
            <person name="Wu L."/>
            <person name="Ma J."/>
        </authorList>
    </citation>
    <scope>NUCLEOTIDE SEQUENCE [LARGE SCALE GENOMIC DNA]</scope>
    <source>
        <strain evidence="3">KACC 12602</strain>
    </source>
</reference>
<evidence type="ECO:0000313" key="3">
    <source>
        <dbReference type="Proteomes" id="UP001596161"/>
    </source>
</evidence>
<feature type="transmembrane region" description="Helical" evidence="1">
    <location>
        <begin position="31"/>
        <end position="47"/>
    </location>
</feature>
<feature type="transmembrane region" description="Helical" evidence="1">
    <location>
        <begin position="59"/>
        <end position="77"/>
    </location>
</feature>
<organism evidence="2 3">
    <name type="scientific">Adhaeribacter terreus</name>
    <dbReference type="NCBI Taxonomy" id="529703"/>
    <lineage>
        <taxon>Bacteria</taxon>
        <taxon>Pseudomonadati</taxon>
        <taxon>Bacteroidota</taxon>
        <taxon>Cytophagia</taxon>
        <taxon>Cytophagales</taxon>
        <taxon>Hymenobacteraceae</taxon>
        <taxon>Adhaeribacter</taxon>
    </lineage>
</organism>
<dbReference type="Proteomes" id="UP001596161">
    <property type="component" value="Unassembled WGS sequence"/>
</dbReference>
<sequence length="88" mass="9913">MKNILTRFIVPLLFVATGIMAIVQERDYWEAASWFCFAVTVLIFAFGSANKPISKNTRLLAYFFGLAGIILLILRLTNVLPEPVRPLP</sequence>
<proteinExistence type="predicted"/>
<protein>
    <submittedName>
        <fullName evidence="2">Uncharacterized protein</fullName>
    </submittedName>
</protein>
<name>A0ABW0E9G5_9BACT</name>
<keyword evidence="1" id="KW-0472">Membrane</keyword>
<comment type="caution">
    <text evidence="2">The sequence shown here is derived from an EMBL/GenBank/DDBJ whole genome shotgun (WGS) entry which is preliminary data.</text>
</comment>
<evidence type="ECO:0000313" key="2">
    <source>
        <dbReference type="EMBL" id="MFC5270236.1"/>
    </source>
</evidence>
<dbReference type="RefSeq" id="WP_378016607.1">
    <property type="nucleotide sequence ID" value="NZ_JBHSKT010000003.1"/>
</dbReference>
<keyword evidence="3" id="KW-1185">Reference proteome</keyword>
<gene>
    <name evidence="2" type="ORF">ACFPIB_06420</name>
</gene>
<dbReference type="EMBL" id="JBHSKT010000003">
    <property type="protein sequence ID" value="MFC5270236.1"/>
    <property type="molecule type" value="Genomic_DNA"/>
</dbReference>